<accession>A0ABR3Q9L4</accession>
<evidence type="ECO:0000256" key="1">
    <source>
        <dbReference type="SAM" id="MobiDB-lite"/>
    </source>
</evidence>
<reference evidence="2 3" key="1">
    <citation type="submission" date="2023-08" db="EMBL/GenBank/DDBJ databases">
        <title>Annotated Genome Sequence of Vanrija albida AlHP1.</title>
        <authorList>
            <person name="Herzog R."/>
        </authorList>
    </citation>
    <scope>NUCLEOTIDE SEQUENCE [LARGE SCALE GENOMIC DNA]</scope>
    <source>
        <strain evidence="2 3">AlHP1</strain>
    </source>
</reference>
<dbReference type="EMBL" id="JBBXJM010000002">
    <property type="protein sequence ID" value="KAL1411121.1"/>
    <property type="molecule type" value="Genomic_DNA"/>
</dbReference>
<feature type="region of interest" description="Disordered" evidence="1">
    <location>
        <begin position="212"/>
        <end position="240"/>
    </location>
</feature>
<evidence type="ECO:0000313" key="2">
    <source>
        <dbReference type="EMBL" id="KAL1411121.1"/>
    </source>
</evidence>
<sequence length="240" mass="26906">MPSSHQAKQLAVEAAAKKAAKKGAPKQAPPPPKTYRVIHRTFDHHNNAESHDDETVGRYASYDLAKAKASAHLLEQWDRDFFEEYTESEEGEESGLFEVYGLCPEGEEMWVFVEEEEPLVVDPVTKPGKPAPRTTYRVILRMKDNQDPDEDGDHTVGRYVSYSKAKAHVRRQLRDPDNFDEYEESEKGEVSGGFEVFALSPDGELFWVWIEKEEPLDESESEGEGGVAEGGAAEEDASEA</sequence>
<feature type="region of interest" description="Disordered" evidence="1">
    <location>
        <begin position="1"/>
        <end position="34"/>
    </location>
</feature>
<organism evidence="2 3">
    <name type="scientific">Vanrija albida</name>
    <dbReference type="NCBI Taxonomy" id="181172"/>
    <lineage>
        <taxon>Eukaryota</taxon>
        <taxon>Fungi</taxon>
        <taxon>Dikarya</taxon>
        <taxon>Basidiomycota</taxon>
        <taxon>Agaricomycotina</taxon>
        <taxon>Tremellomycetes</taxon>
        <taxon>Trichosporonales</taxon>
        <taxon>Trichosporonaceae</taxon>
        <taxon>Vanrija</taxon>
    </lineage>
</organism>
<name>A0ABR3Q9L4_9TREE</name>
<proteinExistence type="predicted"/>
<keyword evidence="3" id="KW-1185">Reference proteome</keyword>
<feature type="compositionally biased region" description="Acidic residues" evidence="1">
    <location>
        <begin position="214"/>
        <end position="223"/>
    </location>
</feature>
<dbReference type="RefSeq" id="XP_069211065.1">
    <property type="nucleotide sequence ID" value="XM_069350679.1"/>
</dbReference>
<gene>
    <name evidence="2" type="primary">GPI10_1</name>
    <name evidence="2" type="ORF">Q8F55_002071</name>
</gene>
<dbReference type="GeneID" id="95983114"/>
<comment type="caution">
    <text evidence="2">The sequence shown here is derived from an EMBL/GenBank/DDBJ whole genome shotgun (WGS) entry which is preliminary data.</text>
</comment>
<dbReference type="Proteomes" id="UP001565368">
    <property type="component" value="Unassembled WGS sequence"/>
</dbReference>
<evidence type="ECO:0000313" key="3">
    <source>
        <dbReference type="Proteomes" id="UP001565368"/>
    </source>
</evidence>
<protein>
    <submittedName>
        <fullName evidence="2">Glycosylphosphatidylinositol anchor biosynthesis</fullName>
    </submittedName>
</protein>
<feature type="compositionally biased region" description="Low complexity" evidence="1">
    <location>
        <begin position="1"/>
        <end position="14"/>
    </location>
</feature>